<dbReference type="SMART" id="SM00700">
    <property type="entry name" value="JHBP"/>
    <property type="match status" value="1"/>
</dbReference>
<dbReference type="InParanoid" id="E2B8X7"/>
<dbReference type="Proteomes" id="UP000008237">
    <property type="component" value="Unassembled WGS sequence"/>
</dbReference>
<dbReference type="PANTHER" id="PTHR11008:SF41">
    <property type="entry name" value="RE70318P"/>
    <property type="match status" value="1"/>
</dbReference>
<dbReference type="AlphaFoldDB" id="E2B8X7"/>
<dbReference type="Gene3D" id="3.15.10.30">
    <property type="entry name" value="Haemolymph juvenile hormone binding protein"/>
    <property type="match status" value="1"/>
</dbReference>
<evidence type="ECO:0000313" key="2">
    <source>
        <dbReference type="EMBL" id="EFN87854.1"/>
    </source>
</evidence>
<dbReference type="STRING" id="610380.E2B8X7"/>
<dbReference type="InterPro" id="IPR038606">
    <property type="entry name" value="To_sf"/>
</dbReference>
<organism evidence="3">
    <name type="scientific">Harpegnathos saltator</name>
    <name type="common">Jerdon's jumping ant</name>
    <dbReference type="NCBI Taxonomy" id="610380"/>
    <lineage>
        <taxon>Eukaryota</taxon>
        <taxon>Metazoa</taxon>
        <taxon>Ecdysozoa</taxon>
        <taxon>Arthropoda</taxon>
        <taxon>Hexapoda</taxon>
        <taxon>Insecta</taxon>
        <taxon>Pterygota</taxon>
        <taxon>Neoptera</taxon>
        <taxon>Endopterygota</taxon>
        <taxon>Hymenoptera</taxon>
        <taxon>Apocrita</taxon>
        <taxon>Aculeata</taxon>
        <taxon>Formicoidea</taxon>
        <taxon>Formicidae</taxon>
        <taxon>Ponerinae</taxon>
        <taxon>Ponerini</taxon>
        <taxon>Harpegnathos</taxon>
    </lineage>
</organism>
<dbReference type="KEGG" id="hst:105192396"/>
<dbReference type="InterPro" id="IPR010562">
    <property type="entry name" value="Haemolymph_juvenile_hormone-bd"/>
</dbReference>
<dbReference type="EMBL" id="GL446391">
    <property type="protein sequence ID" value="EFN87854.1"/>
    <property type="molecule type" value="Genomic_DNA"/>
</dbReference>
<feature type="chain" id="PRO_5003158056" description="Circadian clock-controlled protein" evidence="1">
    <location>
        <begin position="21"/>
        <end position="251"/>
    </location>
</feature>
<gene>
    <name evidence="2" type="ORF">EAI_08001</name>
</gene>
<dbReference type="PANTHER" id="PTHR11008">
    <property type="entry name" value="PROTEIN TAKEOUT-LIKE PROTEIN"/>
    <property type="match status" value="1"/>
</dbReference>
<sequence>MRIILMFLIITCGLIAEMSANYLRERLPNLHICPRSQLQTCLPQSLDSMRPYLAQGVRRLGIPSFEPYYMEFYKITSRNRFIPLLKFRDTFVNGISNFTISNVKIANRKEYIQFFAHFPFVNVSTKLDGYSSLTIPFLKSSRYDINSNFSDVTADITIRGTKFEYEEDKEQYFSVDNVTVVFRNIGEMTTKKKQRGTPAYLTQVVNDYLLREWEALRSELNYRLEEVAAEIIQTVSSRIYTNFPLNMLMTR</sequence>
<evidence type="ECO:0008006" key="4">
    <source>
        <dbReference type="Google" id="ProtNLM"/>
    </source>
</evidence>
<dbReference type="PhylomeDB" id="E2B8X7"/>
<keyword evidence="3" id="KW-1185">Reference proteome</keyword>
<name>E2B8X7_HARSA</name>
<evidence type="ECO:0000256" key="1">
    <source>
        <dbReference type="SAM" id="SignalP"/>
    </source>
</evidence>
<dbReference type="OrthoDB" id="8174700at2759"/>
<evidence type="ECO:0000313" key="3">
    <source>
        <dbReference type="Proteomes" id="UP000008237"/>
    </source>
</evidence>
<feature type="signal peptide" evidence="1">
    <location>
        <begin position="1"/>
        <end position="20"/>
    </location>
</feature>
<dbReference type="GO" id="GO:0005615">
    <property type="term" value="C:extracellular space"/>
    <property type="evidence" value="ECO:0007669"/>
    <property type="project" value="TreeGrafter"/>
</dbReference>
<dbReference type="Pfam" id="PF06585">
    <property type="entry name" value="JHBP"/>
    <property type="match status" value="1"/>
</dbReference>
<reference evidence="2 3" key="1">
    <citation type="journal article" date="2010" name="Science">
        <title>Genomic comparison of the ants Camponotus floridanus and Harpegnathos saltator.</title>
        <authorList>
            <person name="Bonasio R."/>
            <person name="Zhang G."/>
            <person name="Ye C."/>
            <person name="Mutti N.S."/>
            <person name="Fang X."/>
            <person name="Qin N."/>
            <person name="Donahue G."/>
            <person name="Yang P."/>
            <person name="Li Q."/>
            <person name="Li C."/>
            <person name="Zhang P."/>
            <person name="Huang Z."/>
            <person name="Berger S.L."/>
            <person name="Reinberg D."/>
            <person name="Wang J."/>
            <person name="Liebig J."/>
        </authorList>
    </citation>
    <scope>NUCLEOTIDE SEQUENCE [LARGE SCALE GENOMIC DNA]</scope>
    <source>
        <strain evidence="2 3">R22 G/1</strain>
    </source>
</reference>
<proteinExistence type="predicted"/>
<protein>
    <recommendedName>
        <fullName evidence="4">Circadian clock-controlled protein</fullName>
    </recommendedName>
</protein>
<accession>E2B8X7</accession>
<keyword evidence="1" id="KW-0732">Signal</keyword>